<reference evidence="12" key="1">
    <citation type="journal article" date="2023" name="Mol. Phylogenet. Evol.">
        <title>Genome-scale phylogeny and comparative genomics of the fungal order Sordariales.</title>
        <authorList>
            <person name="Hensen N."/>
            <person name="Bonometti L."/>
            <person name="Westerberg I."/>
            <person name="Brannstrom I.O."/>
            <person name="Guillou S."/>
            <person name="Cros-Aarteil S."/>
            <person name="Calhoun S."/>
            <person name="Haridas S."/>
            <person name="Kuo A."/>
            <person name="Mondo S."/>
            <person name="Pangilinan J."/>
            <person name="Riley R."/>
            <person name="LaButti K."/>
            <person name="Andreopoulos B."/>
            <person name="Lipzen A."/>
            <person name="Chen C."/>
            <person name="Yan M."/>
            <person name="Daum C."/>
            <person name="Ng V."/>
            <person name="Clum A."/>
            <person name="Steindorff A."/>
            <person name="Ohm R.A."/>
            <person name="Martin F."/>
            <person name="Silar P."/>
            <person name="Natvig D.O."/>
            <person name="Lalanne C."/>
            <person name="Gautier V."/>
            <person name="Ament-Velasquez S.L."/>
            <person name="Kruys A."/>
            <person name="Hutchinson M.I."/>
            <person name="Powell A.J."/>
            <person name="Barry K."/>
            <person name="Miller A.N."/>
            <person name="Grigoriev I.V."/>
            <person name="Debuchy R."/>
            <person name="Gladieux P."/>
            <person name="Hiltunen Thoren M."/>
            <person name="Johannesson H."/>
        </authorList>
    </citation>
    <scope>NUCLEOTIDE SEQUENCE</scope>
    <source>
        <strain evidence="12">SMH4131-1</strain>
    </source>
</reference>
<feature type="region of interest" description="Disordered" evidence="10">
    <location>
        <begin position="1"/>
        <end position="42"/>
    </location>
</feature>
<dbReference type="CDD" id="cd00202">
    <property type="entry name" value="ZnF_GATA"/>
    <property type="match status" value="1"/>
</dbReference>
<evidence type="ECO:0000313" key="13">
    <source>
        <dbReference type="Proteomes" id="UP001286456"/>
    </source>
</evidence>
<feature type="compositionally biased region" description="Polar residues" evidence="10">
    <location>
        <begin position="143"/>
        <end position="159"/>
    </location>
</feature>
<evidence type="ECO:0000256" key="5">
    <source>
        <dbReference type="ARBA" id="ARBA00023015"/>
    </source>
</evidence>
<dbReference type="PRINTS" id="PR00619">
    <property type="entry name" value="GATAZNFINGER"/>
</dbReference>
<proteinExistence type="predicted"/>
<dbReference type="InterPro" id="IPR000679">
    <property type="entry name" value="Znf_GATA"/>
</dbReference>
<dbReference type="SMART" id="SM00401">
    <property type="entry name" value="ZnF_GATA"/>
    <property type="match status" value="1"/>
</dbReference>
<feature type="compositionally biased region" description="Basic and acidic residues" evidence="10">
    <location>
        <begin position="83"/>
        <end position="95"/>
    </location>
</feature>
<evidence type="ECO:0000256" key="9">
    <source>
        <dbReference type="PROSITE-ProRule" id="PRU00094"/>
    </source>
</evidence>
<keyword evidence="13" id="KW-1185">Reference proteome</keyword>
<evidence type="ECO:0000256" key="6">
    <source>
        <dbReference type="ARBA" id="ARBA00023063"/>
    </source>
</evidence>
<feature type="region of interest" description="Disordered" evidence="10">
    <location>
        <begin position="71"/>
        <end position="159"/>
    </location>
</feature>
<evidence type="ECO:0000259" key="11">
    <source>
        <dbReference type="PROSITE" id="PS50114"/>
    </source>
</evidence>
<keyword evidence="5" id="KW-0805">Transcription regulation</keyword>
<keyword evidence="2" id="KW-0479">Metal-binding</keyword>
<dbReference type="GO" id="GO:0008270">
    <property type="term" value="F:zinc ion binding"/>
    <property type="evidence" value="ECO:0007669"/>
    <property type="project" value="UniProtKB-KW"/>
</dbReference>
<keyword evidence="7" id="KW-0804">Transcription</keyword>
<dbReference type="AlphaFoldDB" id="A0AAE0MKD9"/>
<dbReference type="GO" id="GO:0000122">
    <property type="term" value="P:negative regulation of transcription by RNA polymerase II"/>
    <property type="evidence" value="ECO:0007669"/>
    <property type="project" value="TreeGrafter"/>
</dbReference>
<dbReference type="Gene3D" id="3.30.50.10">
    <property type="entry name" value="Erythroid Transcription Factor GATA-1, subunit A"/>
    <property type="match status" value="1"/>
</dbReference>
<comment type="caution">
    <text evidence="12">The sequence shown here is derived from an EMBL/GenBank/DDBJ whole genome shotgun (WGS) entry which is preliminary data.</text>
</comment>
<evidence type="ECO:0000256" key="8">
    <source>
        <dbReference type="ARBA" id="ARBA00023242"/>
    </source>
</evidence>
<feature type="compositionally biased region" description="Low complexity" evidence="10">
    <location>
        <begin position="96"/>
        <end position="118"/>
    </location>
</feature>
<dbReference type="PROSITE" id="PS50114">
    <property type="entry name" value="GATA_ZN_FINGER_2"/>
    <property type="match status" value="1"/>
</dbReference>
<evidence type="ECO:0000256" key="3">
    <source>
        <dbReference type="ARBA" id="ARBA00022771"/>
    </source>
</evidence>
<organism evidence="12 13">
    <name type="scientific">Cercophora scortea</name>
    <dbReference type="NCBI Taxonomy" id="314031"/>
    <lineage>
        <taxon>Eukaryota</taxon>
        <taxon>Fungi</taxon>
        <taxon>Dikarya</taxon>
        <taxon>Ascomycota</taxon>
        <taxon>Pezizomycotina</taxon>
        <taxon>Sordariomycetes</taxon>
        <taxon>Sordariomycetidae</taxon>
        <taxon>Sordariales</taxon>
        <taxon>Lasiosphaeriaceae</taxon>
        <taxon>Cercophora</taxon>
    </lineage>
</organism>
<evidence type="ECO:0000256" key="7">
    <source>
        <dbReference type="ARBA" id="ARBA00023163"/>
    </source>
</evidence>
<dbReference type="InterPro" id="IPR013088">
    <property type="entry name" value="Znf_NHR/GATA"/>
</dbReference>
<dbReference type="InterPro" id="IPR039355">
    <property type="entry name" value="Transcription_factor_GATA"/>
</dbReference>
<comment type="subcellular location">
    <subcellularLocation>
        <location evidence="1">Nucleus</location>
    </subcellularLocation>
</comment>
<keyword evidence="4" id="KW-0862">Zinc</keyword>
<dbReference type="GO" id="GO:0000978">
    <property type="term" value="F:RNA polymerase II cis-regulatory region sequence-specific DNA binding"/>
    <property type="evidence" value="ECO:0007669"/>
    <property type="project" value="TreeGrafter"/>
</dbReference>
<dbReference type="InterPro" id="IPR013860">
    <property type="entry name" value="AreA_GATA"/>
</dbReference>
<dbReference type="FunFam" id="3.30.50.10:FF:000007">
    <property type="entry name" value="Nitrogen regulatory AreA, N-terminal"/>
    <property type="match status" value="1"/>
</dbReference>
<dbReference type="GO" id="GO:0042128">
    <property type="term" value="P:nitrate assimilation"/>
    <property type="evidence" value="ECO:0007669"/>
    <property type="project" value="UniProtKB-KW"/>
</dbReference>
<dbReference type="Pfam" id="PF00320">
    <property type="entry name" value="GATA"/>
    <property type="match status" value="1"/>
</dbReference>
<feature type="domain" description="GATA-type" evidence="11">
    <location>
        <begin position="780"/>
        <end position="833"/>
    </location>
</feature>
<dbReference type="PROSITE" id="PS00344">
    <property type="entry name" value="GATA_ZN_FINGER_1"/>
    <property type="match status" value="1"/>
</dbReference>
<sequence length="1069" mass="113256">MKDNVSAQFDGSSFFHLESPPSQQQQQHQHQQRQRQCQRQQEQRQQQLDQLFIPCATAAPPLFDTTTYFSAATPQTSMNPTTTEHDFRFPRRPGDWDAATGTGTGTDAGASTGTGAATLKADRPSPPRTADASTNANVNANAQPNPSLNPNTGFTANNAPTARSTLRRADAPGLCLTLPSAISSTPQDDLLRSSKFLPFERANAIMTQSPETMQKQDPLATQIWKFYHQTKRMLPEQERVENLTWRMMHDTLRTQAQAVAARPPRPPGVLLNAPSGIAQLRKTSEQNMDSSDPMNLDDFIHDDSVGTPAGLGSTSSGDAARHFDDKLAQTTTLATAIPIKTRKETVQHLVPQSVPVPAHHHRAHDEFGYIPRHPRKTSIDETSRRNRKRPANFSPHVPAANSSYAANDLDADADLHEYSLDHPNQPSMAQPSNHAGVTFPQLDTFPMENDPIITSAGPFQQNFTFSPSTSPMVSHDPFSTMYNNSTVPSGPHHSADYYSPPASAYQSTVSTPHPLNDGEGFYFDSMDMRFSRQQPYRAGPTAMSNTMGHQFPYNGNGNLMFPASSGTNTASSFATQGAFGHVDPTQVFQHDHPARSPGVPLMQQDMFSFGGDSDADEEEGGAFADRNISVPQDFSPQGMEESGFDSSSLQWDPSLPGNFNTQAARYPAGRPRKQVTIGGSTTDFVEGDWEGAGLGRSMSQSFGQAEQRQGKVPRTASTPGLSGRGNLFERLAQSSTPNSPPAESIGFSSVAPSRPSSPPLGSKHGSTSNLQGAPGNQGDAGAPTTCTNCFTQTTPLWRRNPEGQPLCNACGLFLKLHGVVRPLSLKTDVIKKRNRGSGASSLPLGGTSTRSAKKNASISAQPTTGQNTRKNSTLSISSTAHPQNTQASTPPAVNGAGSTNDSESPASGPASGGNTAGSTPTSYHGSAGSSSGVTGGKGVIPIAAAPPKNLPGPGAASLPRSAAMGSKRQRRHSKSAGNDFSAGAMDVDSPESSTGSNEAARSLGSSSGFPAMQPSASTLGLANGFGMTQRPMGGPGMMGMSSVQPGPPMMSTGGASGSAQEWEWLTMSL</sequence>
<feature type="compositionally biased region" description="Polar residues" evidence="10">
    <location>
        <begin position="990"/>
        <end position="1015"/>
    </location>
</feature>
<feature type="compositionally biased region" description="Polar residues" evidence="10">
    <location>
        <begin position="71"/>
        <end position="82"/>
    </location>
</feature>
<keyword evidence="3 9" id="KW-0863">Zinc-finger</keyword>
<feature type="compositionally biased region" description="Polar residues" evidence="10">
    <location>
        <begin position="644"/>
        <end position="663"/>
    </location>
</feature>
<dbReference type="GO" id="GO:0045944">
    <property type="term" value="P:positive regulation of transcription by RNA polymerase II"/>
    <property type="evidence" value="ECO:0007669"/>
    <property type="project" value="TreeGrafter"/>
</dbReference>
<reference evidence="12" key="2">
    <citation type="submission" date="2023-06" db="EMBL/GenBank/DDBJ databases">
        <authorList>
            <consortium name="Lawrence Berkeley National Laboratory"/>
            <person name="Haridas S."/>
            <person name="Hensen N."/>
            <person name="Bonometti L."/>
            <person name="Westerberg I."/>
            <person name="Brannstrom I.O."/>
            <person name="Guillou S."/>
            <person name="Cros-Aarteil S."/>
            <person name="Calhoun S."/>
            <person name="Kuo A."/>
            <person name="Mondo S."/>
            <person name="Pangilinan J."/>
            <person name="Riley R."/>
            <person name="Labutti K."/>
            <person name="Andreopoulos B."/>
            <person name="Lipzen A."/>
            <person name="Chen C."/>
            <person name="Yanf M."/>
            <person name="Daum C."/>
            <person name="Ng V."/>
            <person name="Clum A."/>
            <person name="Steindorff A."/>
            <person name="Ohm R."/>
            <person name="Martin F."/>
            <person name="Silar P."/>
            <person name="Natvig D."/>
            <person name="Lalanne C."/>
            <person name="Gautier V."/>
            <person name="Ament-Velasquez S.L."/>
            <person name="Kruys A."/>
            <person name="Hutchinson M.I."/>
            <person name="Powell A.J."/>
            <person name="Barry K."/>
            <person name="Miller A.N."/>
            <person name="Grigoriev I.V."/>
            <person name="Debuchy R."/>
            <person name="Gladieux P."/>
            <person name="Thoren M.H."/>
            <person name="Johannesson H."/>
        </authorList>
    </citation>
    <scope>NUCLEOTIDE SEQUENCE</scope>
    <source>
        <strain evidence="12">SMH4131-1</strain>
    </source>
</reference>
<dbReference type="EMBL" id="JAUEPO010000001">
    <property type="protein sequence ID" value="KAK3335702.1"/>
    <property type="molecule type" value="Genomic_DNA"/>
</dbReference>
<evidence type="ECO:0000256" key="4">
    <source>
        <dbReference type="ARBA" id="ARBA00022833"/>
    </source>
</evidence>
<dbReference type="Proteomes" id="UP001286456">
    <property type="component" value="Unassembled WGS sequence"/>
</dbReference>
<feature type="compositionally biased region" description="Polar residues" evidence="10">
    <location>
        <begin position="1"/>
        <end position="11"/>
    </location>
</feature>
<gene>
    <name evidence="12" type="ORF">B0T19DRAFT_15951</name>
</gene>
<feature type="region of interest" description="Disordered" evidence="10">
    <location>
        <begin position="357"/>
        <end position="402"/>
    </location>
</feature>
<dbReference type="SUPFAM" id="SSF57716">
    <property type="entry name" value="Glucocorticoid receptor-like (DNA-binding domain)"/>
    <property type="match status" value="1"/>
</dbReference>
<accession>A0AAE0MKD9</accession>
<evidence type="ECO:0000256" key="2">
    <source>
        <dbReference type="ARBA" id="ARBA00022723"/>
    </source>
</evidence>
<keyword evidence="8" id="KW-0539">Nucleus</keyword>
<feature type="compositionally biased region" description="Polar residues" evidence="10">
    <location>
        <begin position="697"/>
        <end position="707"/>
    </location>
</feature>
<dbReference type="PANTHER" id="PTHR10071:SF281">
    <property type="entry name" value="BOX A-BINDING FACTOR-RELATED"/>
    <property type="match status" value="1"/>
</dbReference>
<dbReference type="Pfam" id="PF08550">
    <property type="entry name" value="GATA_AreA"/>
    <property type="match status" value="1"/>
</dbReference>
<feature type="compositionally biased region" description="Low complexity" evidence="10">
    <location>
        <begin position="23"/>
        <end position="42"/>
    </location>
</feature>
<feature type="compositionally biased region" description="Low complexity" evidence="10">
    <location>
        <begin position="916"/>
        <end position="932"/>
    </location>
</feature>
<feature type="region of interest" description="Disordered" evidence="10">
    <location>
        <begin position="628"/>
        <end position="781"/>
    </location>
</feature>
<evidence type="ECO:0000256" key="10">
    <source>
        <dbReference type="SAM" id="MobiDB-lite"/>
    </source>
</evidence>
<name>A0AAE0MKD9_9PEZI</name>
<dbReference type="GO" id="GO:0005634">
    <property type="term" value="C:nucleus"/>
    <property type="evidence" value="ECO:0007669"/>
    <property type="project" value="UniProtKB-SubCell"/>
</dbReference>
<dbReference type="PANTHER" id="PTHR10071">
    <property type="entry name" value="TRANSCRIPTION FACTOR GATA FAMILY MEMBER"/>
    <property type="match status" value="1"/>
</dbReference>
<keyword evidence="6" id="KW-0534">Nitrate assimilation</keyword>
<feature type="compositionally biased region" description="Polar residues" evidence="10">
    <location>
        <begin position="846"/>
        <end position="903"/>
    </location>
</feature>
<feature type="region of interest" description="Disordered" evidence="10">
    <location>
        <begin position="834"/>
        <end position="1015"/>
    </location>
</feature>
<evidence type="ECO:0000313" key="12">
    <source>
        <dbReference type="EMBL" id="KAK3335702.1"/>
    </source>
</evidence>
<dbReference type="GO" id="GO:0000981">
    <property type="term" value="F:DNA-binding transcription factor activity, RNA polymerase II-specific"/>
    <property type="evidence" value="ECO:0007669"/>
    <property type="project" value="TreeGrafter"/>
</dbReference>
<protein>
    <submittedName>
        <fullName evidence="12">GATA zinc finger protein</fullName>
    </submittedName>
</protein>
<evidence type="ECO:0000256" key="1">
    <source>
        <dbReference type="ARBA" id="ARBA00004123"/>
    </source>
</evidence>